<comment type="caution">
    <text evidence="11">The sequence shown here is derived from an EMBL/GenBank/DDBJ whole genome shotgun (WGS) entry which is preliminary data.</text>
</comment>
<evidence type="ECO:0000256" key="1">
    <source>
        <dbReference type="ARBA" id="ARBA00004651"/>
    </source>
</evidence>
<evidence type="ECO:0000313" key="12">
    <source>
        <dbReference type="Proteomes" id="UP000702964"/>
    </source>
</evidence>
<keyword evidence="8 9" id="KW-0472">Membrane</keyword>
<evidence type="ECO:0000256" key="9">
    <source>
        <dbReference type="SAM" id="Phobius"/>
    </source>
</evidence>
<evidence type="ECO:0000259" key="10">
    <source>
        <dbReference type="PROSITE" id="PS50928"/>
    </source>
</evidence>
<organism evidence="11 12">
    <name type="scientific">Phytophthora kernoviae 00238/432</name>
    <dbReference type="NCBI Taxonomy" id="1284355"/>
    <lineage>
        <taxon>Eukaryota</taxon>
        <taxon>Sar</taxon>
        <taxon>Stramenopiles</taxon>
        <taxon>Oomycota</taxon>
        <taxon>Peronosporomycetes</taxon>
        <taxon>Peronosporales</taxon>
        <taxon>Peronosporaceae</taxon>
        <taxon>Phytophthora</taxon>
    </lineage>
</organism>
<dbReference type="InterPro" id="IPR035906">
    <property type="entry name" value="MetI-like_sf"/>
</dbReference>
<keyword evidence="3" id="KW-0813">Transport</keyword>
<evidence type="ECO:0000256" key="5">
    <source>
        <dbReference type="ARBA" id="ARBA00022692"/>
    </source>
</evidence>
<dbReference type="AlphaFoldDB" id="A0A8J4WEL1"/>
<dbReference type="InterPro" id="IPR006061">
    <property type="entry name" value="SBP_1_CS"/>
</dbReference>
<evidence type="ECO:0000256" key="3">
    <source>
        <dbReference type="ARBA" id="ARBA00022448"/>
    </source>
</evidence>
<keyword evidence="5 9" id="KW-0812">Transmembrane</keyword>
<name>A0A8J4WEL1_9STRA</name>
<dbReference type="PANTHER" id="PTHR43744">
    <property type="entry name" value="ABC TRANSPORTER PERMEASE PROTEIN MG189-RELATED-RELATED"/>
    <property type="match status" value="1"/>
</dbReference>
<dbReference type="EMBL" id="AOFI03000057">
    <property type="protein sequence ID" value="KAF4322899.1"/>
    <property type="molecule type" value="Genomic_DNA"/>
</dbReference>
<dbReference type="InterPro" id="IPR006059">
    <property type="entry name" value="SBP"/>
</dbReference>
<dbReference type="PANTHER" id="PTHR43744:SF8">
    <property type="entry name" value="SN-GLYCEROL-3-PHOSPHATE TRANSPORT SYSTEM PERMEASE PROTEIN UGPE"/>
    <property type="match status" value="1"/>
</dbReference>
<dbReference type="GO" id="GO:0055085">
    <property type="term" value="P:transmembrane transport"/>
    <property type="evidence" value="ECO:0007669"/>
    <property type="project" value="InterPro"/>
</dbReference>
<evidence type="ECO:0000256" key="4">
    <source>
        <dbReference type="ARBA" id="ARBA00022475"/>
    </source>
</evidence>
<keyword evidence="7 9" id="KW-1133">Transmembrane helix</keyword>
<feature type="transmembrane region" description="Helical" evidence="9">
    <location>
        <begin position="167"/>
        <end position="192"/>
    </location>
</feature>
<evidence type="ECO:0000313" key="11">
    <source>
        <dbReference type="EMBL" id="KAF4322899.1"/>
    </source>
</evidence>
<evidence type="ECO:0000256" key="8">
    <source>
        <dbReference type="ARBA" id="ARBA00023136"/>
    </source>
</evidence>
<protein>
    <recommendedName>
        <fullName evidence="10">ABC transmembrane type-1 domain-containing protein</fullName>
    </recommendedName>
</protein>
<evidence type="ECO:0000256" key="6">
    <source>
        <dbReference type="ARBA" id="ARBA00022729"/>
    </source>
</evidence>
<gene>
    <name evidence="11" type="ORF">G195_004127</name>
</gene>
<dbReference type="Pfam" id="PF00528">
    <property type="entry name" value="BPD_transp_1"/>
    <property type="match status" value="1"/>
</dbReference>
<reference evidence="11" key="2">
    <citation type="submission" date="2020-02" db="EMBL/GenBank/DDBJ databases">
        <authorList>
            <person name="Studholme D.J."/>
        </authorList>
    </citation>
    <scope>NUCLEOTIDE SEQUENCE</scope>
    <source>
        <strain evidence="11">00238/432</strain>
    </source>
</reference>
<dbReference type="Gene3D" id="3.40.190.10">
    <property type="entry name" value="Periplasmic binding protein-like II"/>
    <property type="match status" value="2"/>
</dbReference>
<proteinExistence type="inferred from homology"/>
<evidence type="ECO:0000256" key="2">
    <source>
        <dbReference type="ARBA" id="ARBA00008520"/>
    </source>
</evidence>
<dbReference type="SUPFAM" id="SSF161098">
    <property type="entry name" value="MetI-like"/>
    <property type="match status" value="1"/>
</dbReference>
<dbReference type="CDD" id="cd06261">
    <property type="entry name" value="TM_PBP2"/>
    <property type="match status" value="1"/>
</dbReference>
<dbReference type="Gene3D" id="1.10.3720.10">
    <property type="entry name" value="MetI-like"/>
    <property type="match status" value="1"/>
</dbReference>
<reference evidence="11" key="1">
    <citation type="journal article" date="2015" name="Genom Data">
        <title>Draft genome sequences of Phytophthora kernoviae and Phytophthora ramorum lineage EU2 from Scotland.</title>
        <authorList>
            <person name="Sambles C."/>
            <person name="Schlenzig A."/>
            <person name="O'Neill P."/>
            <person name="Grant M."/>
            <person name="Studholme D.J."/>
        </authorList>
    </citation>
    <scope>NUCLEOTIDE SEQUENCE</scope>
    <source>
        <strain evidence="11">00238/432</strain>
    </source>
</reference>
<keyword evidence="4" id="KW-1003">Cell membrane</keyword>
<dbReference type="InterPro" id="IPR000515">
    <property type="entry name" value="MetI-like"/>
</dbReference>
<evidence type="ECO:0000256" key="7">
    <source>
        <dbReference type="ARBA" id="ARBA00022989"/>
    </source>
</evidence>
<sequence>MVLIGLMFLVPFYFLFVNSVKTFGDLLTNSAAWPEVFQWGNYANAWEKIKFPSALMNSLIVTVVSNLLLVLISSMAAYRMVRSDTRFNRILFGMFIAAMVIPFQSIMIPLVTVTSNLGLIDSLFGLIICYLGFGAPMSIFLFHGFVKSVPLEIEEAARVDGSSAYGVFFRIVFPLMKPMYVTVIILNTLWIWNDYLLPSLILQSSNLRTIPIATFALFGQYTKQWDLALPALLKGKCEGLCGSGIMWGSCGNGDKSGSPVNTDAQSGGEAAAGEKTIKIFQFKVEIAEALNRLKAEYESSHPGIKLDIQTVGGGSDYGAALKAKFAAGEQPDIFNVGGYRELDTWLEYLEDLSGEAWVKDVLDVAKEPMTKDGKLYGQPLALEGYGFIYNKDLFQKAGITEIPTTLEQLDQAAQKLQAAGITPFSNGYQEWWVLGNHNVNVAFANQADPVKFIQGLNEGTEKIPGNQVFTDWMNMLDLTLKYSNKNPLTTDYNTQVTLFASGEAAMMQQGNWTQVQIDGIDPDLNLGILPMPITNEPNDKLFVGVPNYWVVNKNSQVKPEAKEFLEWLVTSDTGKQYMTKEFKFIPAFSSIQASEEDLGDLATDIMKYSQENKTLSWNFNRFPEGVPQEFGSTIQAYVAGKSDKKALLDALQQNWDSLKK</sequence>
<dbReference type="PROSITE" id="PS50928">
    <property type="entry name" value="ABC_TM1"/>
    <property type="match status" value="1"/>
</dbReference>
<feature type="transmembrane region" description="Helical" evidence="9">
    <location>
        <begin position="123"/>
        <end position="146"/>
    </location>
</feature>
<dbReference type="SUPFAM" id="SSF53850">
    <property type="entry name" value="Periplasmic binding protein-like II"/>
    <property type="match status" value="1"/>
</dbReference>
<dbReference type="Pfam" id="PF01547">
    <property type="entry name" value="SBP_bac_1"/>
    <property type="match status" value="1"/>
</dbReference>
<dbReference type="GO" id="GO:0005886">
    <property type="term" value="C:plasma membrane"/>
    <property type="evidence" value="ECO:0007669"/>
    <property type="project" value="UniProtKB-SubCell"/>
</dbReference>
<feature type="transmembrane region" description="Helical" evidence="9">
    <location>
        <begin position="90"/>
        <end position="111"/>
    </location>
</feature>
<feature type="transmembrane region" description="Helical" evidence="9">
    <location>
        <begin position="54"/>
        <end position="78"/>
    </location>
</feature>
<dbReference type="PROSITE" id="PS01037">
    <property type="entry name" value="SBP_BACTERIAL_1"/>
    <property type="match status" value="1"/>
</dbReference>
<comment type="subcellular location">
    <subcellularLocation>
        <location evidence="1">Cell membrane</location>
        <topology evidence="1">Multi-pass membrane protein</topology>
    </subcellularLocation>
</comment>
<accession>A0A8J4WEL1</accession>
<dbReference type="Proteomes" id="UP000702964">
    <property type="component" value="Unassembled WGS sequence"/>
</dbReference>
<keyword evidence="6" id="KW-0732">Signal</keyword>
<feature type="domain" description="ABC transmembrane type-1" evidence="10">
    <location>
        <begin position="55"/>
        <end position="246"/>
    </location>
</feature>
<comment type="similarity">
    <text evidence="2">Belongs to the bacterial solute-binding protein 1 family.</text>
</comment>